<keyword evidence="3" id="KW-1185">Reference proteome</keyword>
<dbReference type="Gene3D" id="3.40.30.10">
    <property type="entry name" value="Glutaredoxin"/>
    <property type="match status" value="1"/>
</dbReference>
<reference evidence="2 3" key="1">
    <citation type="submission" date="2016-10" db="EMBL/GenBank/DDBJ databases">
        <authorList>
            <person name="de Groot N.N."/>
        </authorList>
    </citation>
    <scope>NUCLEOTIDE SEQUENCE [LARGE SCALE GENOMIC DNA]</scope>
    <source>
        <strain evidence="2 3">DSM 21035</strain>
    </source>
</reference>
<dbReference type="OrthoDB" id="1146847at2"/>
<dbReference type="InterPro" id="IPR013766">
    <property type="entry name" value="Thioredoxin_domain"/>
</dbReference>
<sequence>MKLYIYIVCIVLTLVSCGKDSCKYAVIGGEIINRNTDYVVLFDSNKVIDTVKLDGNSRFSYKIENLTPGFYTFKHGGEIQMVLLEPADSVMFRLNTLDFDESLVYTGNGAKKNNYLINDFLQSEKEEKEVFKLCQLKPNDFERQIDSIRARKNKNLQAFKEKHNTSMLFNKIAQANIDYDYYSSKEVYPFVHYGRNKKKIIDAIPDDFYDYRKDINYNDDFFKDYFNYTSFLKRSFNNIALETHLEHAKTPYRIWTNVCYNLDRMAAIDSLVHNPSIKNELLYHYGMIFLSKNKKIEDNQKVIDYFLTKSTNEKNNQLILDYSTSINKLKPGERFPSVLVRNLENDLIDINDVINKPTVVYFWSHLYKGYFEDSHRRVKELIKKYPEVEFISVNIDDYSKDRWVSTVKNKKQALQHEYIFEVPKTSMQQLAVYPLTKVILVSKDNKIVNGHSNMFVNGFEEELLGLLNH</sequence>
<dbReference type="InterPro" id="IPR036249">
    <property type="entry name" value="Thioredoxin-like_sf"/>
</dbReference>
<accession>A0A1H9KET3</accession>
<dbReference type="SUPFAM" id="SSF52833">
    <property type="entry name" value="Thioredoxin-like"/>
    <property type="match status" value="1"/>
</dbReference>
<dbReference type="RefSeq" id="WP_092580515.1">
    <property type="nucleotide sequence ID" value="NZ_FOFN01000004.1"/>
</dbReference>
<dbReference type="AlphaFoldDB" id="A0A1H9KET3"/>
<feature type="domain" description="Thioredoxin" evidence="1">
    <location>
        <begin position="329"/>
        <end position="469"/>
    </location>
</feature>
<dbReference type="PROSITE" id="PS51257">
    <property type="entry name" value="PROKAR_LIPOPROTEIN"/>
    <property type="match status" value="1"/>
</dbReference>
<gene>
    <name evidence="2" type="ORF">SAMN05421824_2721</name>
</gene>
<evidence type="ECO:0000313" key="3">
    <source>
        <dbReference type="Proteomes" id="UP000198999"/>
    </source>
</evidence>
<protein>
    <recommendedName>
        <fullName evidence="1">Thioredoxin domain-containing protein</fullName>
    </recommendedName>
</protein>
<dbReference type="EMBL" id="FOFN01000004">
    <property type="protein sequence ID" value="SEQ97445.1"/>
    <property type="molecule type" value="Genomic_DNA"/>
</dbReference>
<organism evidence="2 3">
    <name type="scientific">Hyunsoonleella jejuensis</name>
    <dbReference type="NCBI Taxonomy" id="419940"/>
    <lineage>
        <taxon>Bacteria</taxon>
        <taxon>Pseudomonadati</taxon>
        <taxon>Bacteroidota</taxon>
        <taxon>Flavobacteriia</taxon>
        <taxon>Flavobacteriales</taxon>
        <taxon>Flavobacteriaceae</taxon>
    </lineage>
</organism>
<name>A0A1H9KET3_9FLAO</name>
<evidence type="ECO:0000259" key="1">
    <source>
        <dbReference type="PROSITE" id="PS51352"/>
    </source>
</evidence>
<dbReference type="Proteomes" id="UP000198999">
    <property type="component" value="Unassembled WGS sequence"/>
</dbReference>
<dbReference type="PROSITE" id="PS51352">
    <property type="entry name" value="THIOREDOXIN_2"/>
    <property type="match status" value="1"/>
</dbReference>
<evidence type="ECO:0000313" key="2">
    <source>
        <dbReference type="EMBL" id="SEQ97445.1"/>
    </source>
</evidence>
<dbReference type="STRING" id="419940.SAMN05421824_2721"/>
<proteinExistence type="predicted"/>